<proteinExistence type="predicted"/>
<dbReference type="OrthoDB" id="4759576at2759"/>
<dbReference type="EMBL" id="QJNU01000853">
    <property type="protein sequence ID" value="RYO84493.1"/>
    <property type="molecule type" value="Genomic_DNA"/>
</dbReference>
<evidence type="ECO:0000313" key="2">
    <source>
        <dbReference type="Proteomes" id="UP000293360"/>
    </source>
</evidence>
<dbReference type="AlphaFoldDB" id="A0A4Q4SYD2"/>
<organism evidence="1 2">
    <name type="scientific">Monosporascus ibericus</name>
    <dbReference type="NCBI Taxonomy" id="155417"/>
    <lineage>
        <taxon>Eukaryota</taxon>
        <taxon>Fungi</taxon>
        <taxon>Dikarya</taxon>
        <taxon>Ascomycota</taxon>
        <taxon>Pezizomycotina</taxon>
        <taxon>Sordariomycetes</taxon>
        <taxon>Xylariomycetidae</taxon>
        <taxon>Xylariales</taxon>
        <taxon>Xylariales incertae sedis</taxon>
        <taxon>Monosporascus</taxon>
    </lineage>
</organism>
<accession>A0A4Q4SYD2</accession>
<dbReference type="Proteomes" id="UP000293360">
    <property type="component" value="Unassembled WGS sequence"/>
</dbReference>
<protein>
    <submittedName>
        <fullName evidence="1">Uncharacterized protein</fullName>
    </submittedName>
</protein>
<reference evidence="1 2" key="1">
    <citation type="submission" date="2018-06" db="EMBL/GenBank/DDBJ databases">
        <title>Complete Genomes of Monosporascus.</title>
        <authorList>
            <person name="Robinson A.J."/>
            <person name="Natvig D.O."/>
        </authorList>
    </citation>
    <scope>NUCLEOTIDE SEQUENCE [LARGE SCALE GENOMIC DNA]</scope>
    <source>
        <strain evidence="1 2">CBS 110550</strain>
    </source>
</reference>
<name>A0A4Q4SYD2_9PEZI</name>
<sequence>MSDDPIPKDVILKDRFSYPNWFLSLRFNALSRGVWHLIDPDAPDVDRSTGPRKLPSLEEYTAEANAQRKKQHAQALVQWQNSHIDLEQRSPTPEAPKELQAADLKEQYNTDFKRLAANFREEAREASRIDAKYNNIQTWISATVESQILRNAQTTLVIQGKTTIQDLLRELRDQLAPSQLSTITTVREEYRKALCLAEVGHMKHDR</sequence>
<comment type="caution">
    <text evidence="1">The sequence shown here is derived from an EMBL/GenBank/DDBJ whole genome shotgun (WGS) entry which is preliminary data.</text>
</comment>
<keyword evidence="2" id="KW-1185">Reference proteome</keyword>
<gene>
    <name evidence="1" type="ORF">DL764_009325</name>
</gene>
<evidence type="ECO:0000313" key="1">
    <source>
        <dbReference type="EMBL" id="RYO84493.1"/>
    </source>
</evidence>